<dbReference type="PANTHER" id="PTHR48081:SF33">
    <property type="entry name" value="KYNURENINE FORMAMIDASE"/>
    <property type="match status" value="1"/>
</dbReference>
<name>A0A853D8A1_9MICO</name>
<organism evidence="3 4">
    <name type="scientific">Allobranchiibius huperziae</name>
    <dbReference type="NCBI Taxonomy" id="1874116"/>
    <lineage>
        <taxon>Bacteria</taxon>
        <taxon>Bacillati</taxon>
        <taxon>Actinomycetota</taxon>
        <taxon>Actinomycetes</taxon>
        <taxon>Micrococcales</taxon>
        <taxon>Dermacoccaceae</taxon>
        <taxon>Allobranchiibius</taxon>
    </lineage>
</organism>
<sequence>MASVLDRAAAPPDETTAYGVEPDQVYDVRRPAGPVRGVTVIVVHGGFWRPATDRSHTGSEAEAFRQDGFHVVVPEYRRAPRGGWPDMRADLLTMLAAASARTDLPEPVVLVGHSAGGHLVSWLAAQPDASAVIGTVALAGCVDLHLVHELGLGGGAAEALMGSTPQDDPAAWEQADPARLGAPAAPVVAIHGTRDEQVPLEISQSYVDAVPDARLRVVDDADHFDVIDPQSAAFEIVRGTVADLADTGGRDR</sequence>
<dbReference type="InterPro" id="IPR049492">
    <property type="entry name" value="BD-FAE-like_dom"/>
</dbReference>
<evidence type="ECO:0000259" key="2">
    <source>
        <dbReference type="Pfam" id="PF20434"/>
    </source>
</evidence>
<dbReference type="Pfam" id="PF20434">
    <property type="entry name" value="BD-FAE"/>
    <property type="match status" value="1"/>
</dbReference>
<proteinExistence type="predicted"/>
<keyword evidence="1" id="KW-0378">Hydrolase</keyword>
<comment type="caution">
    <text evidence="3">The sequence shown here is derived from an EMBL/GenBank/DDBJ whole genome shotgun (WGS) entry which is preliminary data.</text>
</comment>
<evidence type="ECO:0000313" key="4">
    <source>
        <dbReference type="Proteomes" id="UP000571817"/>
    </source>
</evidence>
<reference evidence="3 4" key="1">
    <citation type="submission" date="2020-07" db="EMBL/GenBank/DDBJ databases">
        <title>Sequencing the genomes of 1000 actinobacteria strains.</title>
        <authorList>
            <person name="Klenk H.-P."/>
        </authorList>
    </citation>
    <scope>NUCLEOTIDE SEQUENCE [LARGE SCALE GENOMIC DNA]</scope>
    <source>
        <strain evidence="3 4">DSM 29531</strain>
    </source>
</reference>
<dbReference type="EMBL" id="JACCFW010000001">
    <property type="protein sequence ID" value="NYJ73392.1"/>
    <property type="molecule type" value="Genomic_DNA"/>
</dbReference>
<keyword evidence="4" id="KW-1185">Reference proteome</keyword>
<dbReference type="RefSeq" id="WP_179478630.1">
    <property type="nucleotide sequence ID" value="NZ_JACCFW010000001.1"/>
</dbReference>
<protein>
    <submittedName>
        <fullName evidence="3">Acetyl esterase/lipase</fullName>
    </submittedName>
</protein>
<dbReference type="InterPro" id="IPR050300">
    <property type="entry name" value="GDXG_lipolytic_enzyme"/>
</dbReference>
<evidence type="ECO:0000313" key="3">
    <source>
        <dbReference type="EMBL" id="NYJ73392.1"/>
    </source>
</evidence>
<dbReference type="Proteomes" id="UP000571817">
    <property type="component" value="Unassembled WGS sequence"/>
</dbReference>
<dbReference type="GO" id="GO:0016787">
    <property type="term" value="F:hydrolase activity"/>
    <property type="evidence" value="ECO:0007669"/>
    <property type="project" value="UniProtKB-KW"/>
</dbReference>
<gene>
    <name evidence="3" type="ORF">HNR15_000355</name>
</gene>
<dbReference type="AlphaFoldDB" id="A0A853D8A1"/>
<evidence type="ECO:0000256" key="1">
    <source>
        <dbReference type="ARBA" id="ARBA00022801"/>
    </source>
</evidence>
<dbReference type="PANTHER" id="PTHR48081">
    <property type="entry name" value="AB HYDROLASE SUPERFAMILY PROTEIN C4A8.06C"/>
    <property type="match status" value="1"/>
</dbReference>
<feature type="domain" description="BD-FAE-like" evidence="2">
    <location>
        <begin position="39"/>
        <end position="205"/>
    </location>
</feature>
<dbReference type="SUPFAM" id="SSF53474">
    <property type="entry name" value="alpha/beta-Hydrolases"/>
    <property type="match status" value="1"/>
</dbReference>
<accession>A0A853D8A1</accession>
<dbReference type="InterPro" id="IPR029058">
    <property type="entry name" value="AB_hydrolase_fold"/>
</dbReference>
<dbReference type="Gene3D" id="3.40.50.1820">
    <property type="entry name" value="alpha/beta hydrolase"/>
    <property type="match status" value="1"/>
</dbReference>